<comment type="caution">
    <text evidence="2">The sequence shown here is derived from an EMBL/GenBank/DDBJ whole genome shotgun (WGS) entry which is preliminary data.</text>
</comment>
<evidence type="ECO:0000313" key="3">
    <source>
        <dbReference type="Proteomes" id="UP000281406"/>
    </source>
</evidence>
<evidence type="ECO:0000256" key="1">
    <source>
        <dbReference type="SAM" id="MobiDB-lite"/>
    </source>
</evidence>
<dbReference type="EMBL" id="RJVU01059915">
    <property type="protein sequence ID" value="ROJ62520.1"/>
    <property type="molecule type" value="Genomic_DNA"/>
</dbReference>
<name>A0A3N0XUM3_ANAGA</name>
<sequence length="263" mass="29763">MRWHWTLGGRSDPRPPPGGRRWFLRLRAAGSESPVPCSSPSWRTVAGSGPRRTAATPPLPPGRQPPHLVPGARHPGLRPTFHKAPVPPPRAASRGLHSRAARTPQHRDPPQQRGLSDSMSLLPPGFRHQCWELQAHISALLYWLIVTQKYGEVKRKRKMEKQEGSRQKWARMEQIRICESVKVSGGEQKLYFFLAAQMAPYAFESLSRRSSRNIKEESEEQLNCRRGGGGREAVAHTSRSQEHIIALMMFAEGGRERDVEREE</sequence>
<proteinExistence type="predicted"/>
<feature type="compositionally biased region" description="Pro residues" evidence="1">
    <location>
        <begin position="57"/>
        <end position="68"/>
    </location>
</feature>
<accession>A0A3N0XUM3</accession>
<reference evidence="2 3" key="1">
    <citation type="submission" date="2018-10" db="EMBL/GenBank/DDBJ databases">
        <title>Genome assembly for a Yunnan-Guizhou Plateau 3E fish, Anabarilius grahami (Regan), and its evolutionary and genetic applications.</title>
        <authorList>
            <person name="Jiang W."/>
        </authorList>
    </citation>
    <scope>NUCLEOTIDE SEQUENCE [LARGE SCALE GENOMIC DNA]</scope>
    <source>
        <strain evidence="2">AG-KIZ</strain>
        <tissue evidence="2">Muscle</tissue>
    </source>
</reference>
<dbReference type="AlphaFoldDB" id="A0A3N0XUM3"/>
<organism evidence="2 3">
    <name type="scientific">Anabarilius grahami</name>
    <name type="common">Kanglang fish</name>
    <name type="synonym">Barilius grahami</name>
    <dbReference type="NCBI Taxonomy" id="495550"/>
    <lineage>
        <taxon>Eukaryota</taxon>
        <taxon>Metazoa</taxon>
        <taxon>Chordata</taxon>
        <taxon>Craniata</taxon>
        <taxon>Vertebrata</taxon>
        <taxon>Euteleostomi</taxon>
        <taxon>Actinopterygii</taxon>
        <taxon>Neopterygii</taxon>
        <taxon>Teleostei</taxon>
        <taxon>Ostariophysi</taxon>
        <taxon>Cypriniformes</taxon>
        <taxon>Xenocyprididae</taxon>
        <taxon>Xenocypridinae</taxon>
        <taxon>Xenocypridinae incertae sedis</taxon>
        <taxon>Anabarilius</taxon>
    </lineage>
</organism>
<gene>
    <name evidence="2" type="ORF">DPX16_21506</name>
</gene>
<feature type="region of interest" description="Disordered" evidence="1">
    <location>
        <begin position="1"/>
        <end position="119"/>
    </location>
</feature>
<keyword evidence="3" id="KW-1185">Reference proteome</keyword>
<evidence type="ECO:0000313" key="2">
    <source>
        <dbReference type="EMBL" id="ROJ62520.1"/>
    </source>
</evidence>
<protein>
    <submittedName>
        <fullName evidence="2">Uncharacterized protein</fullName>
    </submittedName>
</protein>
<feature type="region of interest" description="Disordered" evidence="1">
    <location>
        <begin position="210"/>
        <end position="232"/>
    </location>
</feature>
<dbReference type="Proteomes" id="UP000281406">
    <property type="component" value="Unassembled WGS sequence"/>
</dbReference>